<feature type="compositionally biased region" description="Polar residues" evidence="1">
    <location>
        <begin position="114"/>
        <end position="123"/>
    </location>
</feature>
<feature type="region of interest" description="Disordered" evidence="1">
    <location>
        <begin position="178"/>
        <end position="226"/>
    </location>
</feature>
<feature type="compositionally biased region" description="Polar residues" evidence="1">
    <location>
        <begin position="178"/>
        <end position="197"/>
    </location>
</feature>
<feature type="compositionally biased region" description="Polar residues" evidence="1">
    <location>
        <begin position="210"/>
        <end position="224"/>
    </location>
</feature>
<dbReference type="EMBL" id="CYKH01000081">
    <property type="protein sequence ID" value="CUE70176.1"/>
    <property type="molecule type" value="Genomic_DNA"/>
</dbReference>
<feature type="compositionally biased region" description="Polar residues" evidence="1">
    <location>
        <begin position="382"/>
        <end position="394"/>
    </location>
</feature>
<accession>A0A0S4IRP0</accession>
<protein>
    <submittedName>
        <fullName evidence="2">Uncharacterized protein</fullName>
    </submittedName>
</protein>
<feature type="region of interest" description="Disordered" evidence="1">
    <location>
        <begin position="247"/>
        <end position="273"/>
    </location>
</feature>
<feature type="compositionally biased region" description="Polar residues" evidence="1">
    <location>
        <begin position="575"/>
        <end position="584"/>
    </location>
</feature>
<evidence type="ECO:0000313" key="2">
    <source>
        <dbReference type="EMBL" id="CUE70176.1"/>
    </source>
</evidence>
<dbReference type="VEuPathDB" id="TriTrypDB:BSAL_03345"/>
<feature type="compositionally biased region" description="Polar residues" evidence="1">
    <location>
        <begin position="437"/>
        <end position="449"/>
    </location>
</feature>
<feature type="compositionally biased region" description="Basic and acidic residues" evidence="1">
    <location>
        <begin position="516"/>
        <end position="526"/>
    </location>
</feature>
<gene>
    <name evidence="2" type="ORF">BSAL_03345</name>
</gene>
<organism evidence="2 3">
    <name type="scientific">Bodo saltans</name>
    <name type="common">Flagellated protozoan</name>
    <dbReference type="NCBI Taxonomy" id="75058"/>
    <lineage>
        <taxon>Eukaryota</taxon>
        <taxon>Discoba</taxon>
        <taxon>Euglenozoa</taxon>
        <taxon>Kinetoplastea</taxon>
        <taxon>Metakinetoplastina</taxon>
        <taxon>Eubodonida</taxon>
        <taxon>Bodonidae</taxon>
        <taxon>Bodo</taxon>
    </lineage>
</organism>
<dbReference type="AlphaFoldDB" id="A0A0S4IRP0"/>
<dbReference type="Proteomes" id="UP000051952">
    <property type="component" value="Unassembled WGS sequence"/>
</dbReference>
<feature type="compositionally biased region" description="Basic and acidic residues" evidence="1">
    <location>
        <begin position="101"/>
        <end position="110"/>
    </location>
</feature>
<reference evidence="3" key="1">
    <citation type="submission" date="2015-09" db="EMBL/GenBank/DDBJ databases">
        <authorList>
            <consortium name="Pathogen Informatics"/>
        </authorList>
    </citation>
    <scope>NUCLEOTIDE SEQUENCE [LARGE SCALE GENOMIC DNA]</scope>
    <source>
        <strain evidence="3">Lake Konstanz</strain>
    </source>
</reference>
<feature type="region of interest" description="Disordered" evidence="1">
    <location>
        <begin position="63"/>
        <end position="123"/>
    </location>
</feature>
<feature type="region of interest" description="Disordered" evidence="1">
    <location>
        <begin position="25"/>
        <end position="45"/>
    </location>
</feature>
<name>A0A0S4IRP0_BODSA</name>
<feature type="region of interest" description="Disordered" evidence="1">
    <location>
        <begin position="289"/>
        <end position="317"/>
    </location>
</feature>
<evidence type="ECO:0000256" key="1">
    <source>
        <dbReference type="SAM" id="MobiDB-lite"/>
    </source>
</evidence>
<sequence length="596" mass="62391">MGCCQSNFQDVTANVPLDKETHQLGIPHNNSNINSNNNRTDNGIHSQGNAVSVVPSSIATTTATTVGTPHHTPNHRGIDGRRSQTSVIRRAGQGSSSSRSRNVDEQHQNDRVLPSTNTSISAGNISLGDMLVRSTTTAAAAHPSTAGPATAASASVALSDDDVSGATVSARETLVLEPTQSSPPLHSQQHHNTSDGQQLLHPHHGHSARRTPTSDDATNSTNPLTPRLANLSFVSVAVRTPSTSMAVPRTPLASGAGGWPFPNGNTPRHRPSDDEDVIAAGTLFLFPSQGEQQRHRHPSAVGHRPARSPTNEHRTTGIRSPFVAPLMVANDYLRRSQHWTPMEPMTLPPAVGGIAHTGRTTPGNMSSRWSVSSGGAPIQVPPLNNTNSGNSLTVNRRGFTSGGVGGSGDLSQSQRSSVSGNGDMLIGKGHAEDSRDYSSSMGNNQSNSFALMDGHLAGSGRGGNGGAGDVIGAMELSQTRSERRRGEGHPGSVVTFSEGAVVMANGSSSTDDDDDDRHHNRCDHIDQPGPPLDDSRIKAPNTVVPPQKAATPIGPLGSSQRSEHISGAVVPLWNGDSSFASQRAVSRRARESSQSS</sequence>
<feature type="compositionally biased region" description="Gly residues" evidence="1">
    <location>
        <begin position="457"/>
        <end position="469"/>
    </location>
</feature>
<keyword evidence="3" id="KW-1185">Reference proteome</keyword>
<evidence type="ECO:0000313" key="3">
    <source>
        <dbReference type="Proteomes" id="UP000051952"/>
    </source>
</evidence>
<feature type="region of interest" description="Disordered" evidence="1">
    <location>
        <begin position="504"/>
        <end position="596"/>
    </location>
</feature>
<feature type="region of interest" description="Disordered" evidence="1">
    <location>
        <begin position="378"/>
        <end position="470"/>
    </location>
</feature>
<feature type="compositionally biased region" description="Low complexity" evidence="1">
    <location>
        <begin position="29"/>
        <end position="38"/>
    </location>
</feature>
<proteinExistence type="predicted"/>